<keyword evidence="2" id="KW-1133">Transmembrane helix</keyword>
<feature type="transmembrane region" description="Helical" evidence="2">
    <location>
        <begin position="119"/>
        <end position="139"/>
    </location>
</feature>
<evidence type="ECO:0000259" key="3">
    <source>
        <dbReference type="PROSITE" id="PS50234"/>
    </source>
</evidence>
<dbReference type="Gene3D" id="3.40.50.410">
    <property type="entry name" value="von Willebrand factor, type A domain"/>
    <property type="match status" value="1"/>
</dbReference>
<feature type="compositionally biased region" description="Pro residues" evidence="1">
    <location>
        <begin position="90"/>
        <end position="108"/>
    </location>
</feature>
<dbReference type="EMBL" id="JFBT01000001">
    <property type="protein sequence ID" value="EXG81776.1"/>
    <property type="molecule type" value="Genomic_DNA"/>
</dbReference>
<keyword evidence="2" id="KW-0812">Transmembrane</keyword>
<feature type="domain" description="VWFA" evidence="3">
    <location>
        <begin position="525"/>
        <end position="720"/>
    </location>
</feature>
<name>A0A011AIG3_9ACTN</name>
<comment type="caution">
    <text evidence="4">The sequence shown here is derived from an EMBL/GenBank/DDBJ whole genome shotgun (WGS) entry which is preliminary data.</text>
</comment>
<dbReference type="SMART" id="SM00327">
    <property type="entry name" value="VWA"/>
    <property type="match status" value="1"/>
</dbReference>
<evidence type="ECO:0000313" key="4">
    <source>
        <dbReference type="EMBL" id="EXG81776.1"/>
    </source>
</evidence>
<dbReference type="PROSITE" id="PS50234">
    <property type="entry name" value="VWFA"/>
    <property type="match status" value="1"/>
</dbReference>
<dbReference type="Pfam" id="PF13519">
    <property type="entry name" value="VWA_2"/>
    <property type="match status" value="1"/>
</dbReference>
<proteinExistence type="predicted"/>
<dbReference type="PATRIC" id="fig|927661.3.peg.2858"/>
<evidence type="ECO:0000256" key="2">
    <source>
        <dbReference type="SAM" id="Phobius"/>
    </source>
</evidence>
<evidence type="ECO:0000256" key="1">
    <source>
        <dbReference type="SAM" id="MobiDB-lite"/>
    </source>
</evidence>
<protein>
    <submittedName>
        <fullName evidence="4">Uncharacterized protein containing a von Willebrand factor type A (VWA) domain</fullName>
    </submittedName>
</protein>
<feature type="transmembrane region" description="Helical" evidence="2">
    <location>
        <begin position="42"/>
        <end position="63"/>
    </location>
</feature>
<sequence>MTSGDGSGPEKDRLYWRYLVAFGLATCAIGGPAAATDLPDSAFAWVLLGVTAMIGGVAATEAMDAAIRRVQEKVTASRAIAAGPSDPDPDPAPEPGPGSVPDPDPEPVGRPVAKGRTRLPSFVLPALVVLVALLVGISIPQVRDAVYFWMYGCSPPPTLRVLTSAEGLAPVSELARAYERASAAEHDGCPAADLYVYAADTGAAPIDDAREADREYGVVSGGLANGWPSESLGAFGPRPDVWLPDTSVDVARVRALTGGDGTLIPARVPSLGVTPVVLGVPRGVFARSPDRWRQRSWAGVLAEAEKQGVPVLRPGPPRSATGEIATEFVYRSVGPAPDQRADAVQRVERQIGLAFGRGRYTAGDALALLCQRRERTDVASAMIVTEQQLVRYNQGRPLGDNCPLEERDSTGQRLDEAKQLVAVYPTGTGSLDHPFVELRWPDRTTKPAKLIRAWKTWLTSESGRQALIDAGLRPASDGKGAVPVSEPLTGKWGADAAALFERTSPSAQQVLEARTRYDNAKPQARTLVLLDTSGSMGDAVSTASRRNSGQTAEWTRLDAARQALRAAAPQVAPDDEVGVWGFSSTRIPPDRLLPVEKRDPGALGKAMVRLDAVRAQGGTPLYRAIEAGLAGLDGSSGDRTVTLIVITDGEDTDTAPGRPTPDRLRADASAAGIRVSVVAMGDASCAGPALHTLTTATGGECVDAASPTLAPALVGLFDAVRGGRGGN</sequence>
<organism evidence="4 5">
    <name type="scientific">Cryptosporangium arvum DSM 44712</name>
    <dbReference type="NCBI Taxonomy" id="927661"/>
    <lineage>
        <taxon>Bacteria</taxon>
        <taxon>Bacillati</taxon>
        <taxon>Actinomycetota</taxon>
        <taxon>Actinomycetes</taxon>
        <taxon>Cryptosporangiales</taxon>
        <taxon>Cryptosporangiaceae</taxon>
        <taxon>Cryptosporangium</taxon>
    </lineage>
</organism>
<feature type="transmembrane region" description="Helical" evidence="2">
    <location>
        <begin position="15"/>
        <end position="36"/>
    </location>
</feature>
<dbReference type="OrthoDB" id="491589at2"/>
<keyword evidence="5" id="KW-1185">Reference proteome</keyword>
<accession>A0A011AIG3</accession>
<dbReference type="InterPro" id="IPR036465">
    <property type="entry name" value="vWFA_dom_sf"/>
</dbReference>
<gene>
    <name evidence="4" type="ORF">CryarDRAFT_2896</name>
</gene>
<dbReference type="SUPFAM" id="SSF53300">
    <property type="entry name" value="vWA-like"/>
    <property type="match status" value="1"/>
</dbReference>
<dbReference type="CDD" id="cd00198">
    <property type="entry name" value="vWFA"/>
    <property type="match status" value="1"/>
</dbReference>
<dbReference type="Proteomes" id="UP000021053">
    <property type="component" value="Unassembled WGS sequence"/>
</dbReference>
<dbReference type="AlphaFoldDB" id="A0A011AIG3"/>
<reference evidence="4 5" key="1">
    <citation type="submission" date="2013-07" db="EMBL/GenBank/DDBJ databases">
        <authorList>
            <consortium name="DOE Joint Genome Institute"/>
            <person name="Eisen J."/>
            <person name="Huntemann M."/>
            <person name="Han J."/>
            <person name="Chen A."/>
            <person name="Kyrpides N."/>
            <person name="Mavromatis K."/>
            <person name="Markowitz V."/>
            <person name="Palaniappan K."/>
            <person name="Ivanova N."/>
            <person name="Schaumberg A."/>
            <person name="Pati A."/>
            <person name="Liolios K."/>
            <person name="Nordberg H.P."/>
            <person name="Cantor M.N."/>
            <person name="Hua S.X."/>
            <person name="Woyke T."/>
        </authorList>
    </citation>
    <scope>NUCLEOTIDE SEQUENCE [LARGE SCALE GENOMIC DNA]</scope>
    <source>
        <strain evidence="4 5">DSM 44712</strain>
    </source>
</reference>
<feature type="region of interest" description="Disordered" evidence="1">
    <location>
        <begin position="80"/>
        <end position="112"/>
    </location>
</feature>
<dbReference type="RefSeq" id="WP_035851216.1">
    <property type="nucleotide sequence ID" value="NZ_KK073874.1"/>
</dbReference>
<keyword evidence="2" id="KW-0472">Membrane</keyword>
<dbReference type="HOGENOM" id="CLU_336464_0_0_11"/>
<dbReference type="InterPro" id="IPR002035">
    <property type="entry name" value="VWF_A"/>
</dbReference>
<evidence type="ECO:0000313" key="5">
    <source>
        <dbReference type="Proteomes" id="UP000021053"/>
    </source>
</evidence>